<dbReference type="HOGENOM" id="CLU_020120_2_2_5"/>
<reference evidence="5 6" key="1">
    <citation type="submission" date="2013-02" db="EMBL/GenBank/DDBJ databases">
        <authorList>
            <person name="Fiebig A."/>
            <person name="Goeker M."/>
            <person name="Klenk H.-P.P."/>
        </authorList>
    </citation>
    <scope>NUCLEOTIDE SEQUENCE [LARGE SCALE GENOMIC DNA]</scope>
    <source>
        <strain evidence="5 6">DSM 19309</strain>
    </source>
</reference>
<evidence type="ECO:0000313" key="6">
    <source>
        <dbReference type="Proteomes" id="UP000019666"/>
    </source>
</evidence>
<evidence type="ECO:0000313" key="5">
    <source>
        <dbReference type="EMBL" id="EYD72916.1"/>
    </source>
</evidence>
<proteinExistence type="inferred from homology"/>
<keyword evidence="3 5" id="KW-0378">Hydrolase</keyword>
<dbReference type="Pfam" id="PF13365">
    <property type="entry name" value="Trypsin_2"/>
    <property type="match status" value="1"/>
</dbReference>
<dbReference type="PANTHER" id="PTHR43343:SF3">
    <property type="entry name" value="PROTEASE DO-LIKE 8, CHLOROPLASTIC"/>
    <property type="match status" value="1"/>
</dbReference>
<evidence type="ECO:0000256" key="1">
    <source>
        <dbReference type="ARBA" id="ARBA00010541"/>
    </source>
</evidence>
<comment type="similarity">
    <text evidence="1">Belongs to the peptidase S1C family.</text>
</comment>
<evidence type="ECO:0000256" key="3">
    <source>
        <dbReference type="ARBA" id="ARBA00022801"/>
    </source>
</evidence>
<dbReference type="PATRIC" id="fig|442562.3.peg.4716"/>
<dbReference type="RefSeq" id="WP_051521076.1">
    <property type="nucleotide sequence ID" value="NZ_KK088558.1"/>
</dbReference>
<sequence length="318" mass="32550">MASLPRPKDEAAILDAYSATVVGVVDEVAPAVVRIEVRQGRRQGGGSGVVVAPDGLVLTNAHVVEGAEEVRVHLIDGTRTGAAVLGRDGDTDLALLRTHAGSLPHARLGSSRGLRQGQLVVALGNPLGFESTVTAGVVSALGRSLRARNGRLIEDVLQTDAALNPGNSGGPLVNGAGEVVGINTAIIPGAQGLCFAVASDTAAFVLGRLLRHGRVRRAWIGVAGQTVALPRRLVRVAGLAASSGVRVTEVVAEGPAAQAGLRPGDTLLALDNAALSGVDDLVRHLTEERIGRPGRLRLLRGAGLEEVGITPVERPEGS</sequence>
<dbReference type="InterPro" id="IPR051201">
    <property type="entry name" value="Chloro_Bact_Ser_Proteases"/>
</dbReference>
<dbReference type="PANTHER" id="PTHR43343">
    <property type="entry name" value="PEPTIDASE S12"/>
    <property type="match status" value="1"/>
</dbReference>
<dbReference type="EMBL" id="AOSK01000132">
    <property type="protein sequence ID" value="EYD72916.1"/>
    <property type="molecule type" value="Genomic_DNA"/>
</dbReference>
<gene>
    <name evidence="5" type="ORF">Rumeso_04792</name>
</gene>
<dbReference type="Pfam" id="PF13180">
    <property type="entry name" value="PDZ_2"/>
    <property type="match status" value="1"/>
</dbReference>
<keyword evidence="6" id="KW-1185">Reference proteome</keyword>
<feature type="domain" description="PDZ" evidence="4">
    <location>
        <begin position="226"/>
        <end position="278"/>
    </location>
</feature>
<dbReference type="AlphaFoldDB" id="A0A017HEX6"/>
<dbReference type="InterPro" id="IPR001478">
    <property type="entry name" value="PDZ"/>
</dbReference>
<organism evidence="5 6">
    <name type="scientific">Rubellimicrobium mesophilum DSM 19309</name>
    <dbReference type="NCBI Taxonomy" id="442562"/>
    <lineage>
        <taxon>Bacteria</taxon>
        <taxon>Pseudomonadati</taxon>
        <taxon>Pseudomonadota</taxon>
        <taxon>Alphaproteobacteria</taxon>
        <taxon>Rhodobacterales</taxon>
        <taxon>Roseobacteraceae</taxon>
        <taxon>Rubellimicrobium</taxon>
    </lineage>
</organism>
<dbReference type="InterPro" id="IPR009003">
    <property type="entry name" value="Peptidase_S1_PA"/>
</dbReference>
<dbReference type="PROSITE" id="PS50106">
    <property type="entry name" value="PDZ"/>
    <property type="match status" value="1"/>
</dbReference>
<keyword evidence="2 5" id="KW-0645">Protease</keyword>
<dbReference type="Proteomes" id="UP000019666">
    <property type="component" value="Unassembled WGS sequence"/>
</dbReference>
<evidence type="ECO:0000256" key="2">
    <source>
        <dbReference type="ARBA" id="ARBA00022670"/>
    </source>
</evidence>
<dbReference type="InterPro" id="IPR036034">
    <property type="entry name" value="PDZ_sf"/>
</dbReference>
<dbReference type="EC" id="3.4.21.-" evidence="5"/>
<name>A0A017HEX6_9RHOB</name>
<dbReference type="SUPFAM" id="SSF50494">
    <property type="entry name" value="Trypsin-like serine proteases"/>
    <property type="match status" value="1"/>
</dbReference>
<dbReference type="InterPro" id="IPR001940">
    <property type="entry name" value="Peptidase_S1C"/>
</dbReference>
<dbReference type="SMART" id="SM00228">
    <property type="entry name" value="PDZ"/>
    <property type="match status" value="1"/>
</dbReference>
<protein>
    <submittedName>
        <fullName evidence="5">Putative serine protease do-like</fullName>
        <ecNumber evidence="5">3.4.21.-</ecNumber>
    </submittedName>
</protein>
<evidence type="ECO:0000259" key="4">
    <source>
        <dbReference type="PROSITE" id="PS50106"/>
    </source>
</evidence>
<dbReference type="SUPFAM" id="SSF50156">
    <property type="entry name" value="PDZ domain-like"/>
    <property type="match status" value="1"/>
</dbReference>
<accession>A0A017HEX6</accession>
<dbReference type="Gene3D" id="2.40.10.10">
    <property type="entry name" value="Trypsin-like serine proteases"/>
    <property type="match status" value="2"/>
</dbReference>
<dbReference type="PRINTS" id="PR00834">
    <property type="entry name" value="PROTEASES2C"/>
</dbReference>
<dbReference type="Gene3D" id="2.30.42.10">
    <property type="match status" value="1"/>
</dbReference>
<dbReference type="GO" id="GO:0006508">
    <property type="term" value="P:proteolysis"/>
    <property type="evidence" value="ECO:0007669"/>
    <property type="project" value="UniProtKB-KW"/>
</dbReference>
<comment type="caution">
    <text evidence="5">The sequence shown here is derived from an EMBL/GenBank/DDBJ whole genome shotgun (WGS) entry which is preliminary data.</text>
</comment>
<dbReference type="STRING" id="442562.Rumeso_04792"/>
<dbReference type="GO" id="GO:0004252">
    <property type="term" value="F:serine-type endopeptidase activity"/>
    <property type="evidence" value="ECO:0007669"/>
    <property type="project" value="InterPro"/>
</dbReference>
<dbReference type="InterPro" id="IPR043504">
    <property type="entry name" value="Peptidase_S1_PA_chymotrypsin"/>
</dbReference>